<accession>B0D5A5</accession>
<evidence type="ECO:0000313" key="3">
    <source>
        <dbReference type="Proteomes" id="UP000001194"/>
    </source>
</evidence>
<dbReference type="RefSeq" id="XP_001878936.1">
    <property type="nucleotide sequence ID" value="XM_001878901.1"/>
</dbReference>
<dbReference type="GeneID" id="6074715"/>
<dbReference type="InParanoid" id="B0D5A5"/>
<gene>
    <name evidence="2" type="ORF">LACBIDRAFT_293534</name>
</gene>
<organism evidence="3">
    <name type="scientific">Laccaria bicolor (strain S238N-H82 / ATCC MYA-4686)</name>
    <name type="common">Bicoloured deceiver</name>
    <name type="synonym">Laccaria laccata var. bicolor</name>
    <dbReference type="NCBI Taxonomy" id="486041"/>
    <lineage>
        <taxon>Eukaryota</taxon>
        <taxon>Fungi</taxon>
        <taxon>Dikarya</taxon>
        <taxon>Basidiomycota</taxon>
        <taxon>Agaricomycotina</taxon>
        <taxon>Agaricomycetes</taxon>
        <taxon>Agaricomycetidae</taxon>
        <taxon>Agaricales</taxon>
        <taxon>Agaricineae</taxon>
        <taxon>Hydnangiaceae</taxon>
        <taxon>Laccaria</taxon>
    </lineage>
</organism>
<dbReference type="HOGENOM" id="CLU_017002_2_0_1"/>
<dbReference type="GO" id="GO:0030674">
    <property type="term" value="F:protein-macromolecule adaptor activity"/>
    <property type="evidence" value="ECO:0007669"/>
    <property type="project" value="TreeGrafter"/>
</dbReference>
<dbReference type="PANTHER" id="PTHR28080">
    <property type="entry name" value="PEROXISOMAL BIOGENESIS FACTOR 3"/>
    <property type="match status" value="1"/>
</dbReference>
<keyword evidence="1" id="KW-0175">Coiled coil</keyword>
<dbReference type="OrthoDB" id="45930at2759"/>
<dbReference type="AlphaFoldDB" id="B0D5A5"/>
<dbReference type="GO" id="GO:0045046">
    <property type="term" value="P:protein import into peroxisome membrane"/>
    <property type="evidence" value="ECO:0007669"/>
    <property type="project" value="TreeGrafter"/>
</dbReference>
<proteinExistence type="predicted"/>
<dbReference type="EMBL" id="DS547097">
    <property type="protein sequence ID" value="EDR10486.1"/>
    <property type="molecule type" value="Genomic_DNA"/>
</dbReference>
<dbReference type="PANTHER" id="PTHR28080:SF1">
    <property type="entry name" value="PEROXISOMAL BIOGENESIS FACTOR 3"/>
    <property type="match status" value="1"/>
</dbReference>
<dbReference type="Pfam" id="PF04882">
    <property type="entry name" value="Peroxin-3"/>
    <property type="match status" value="1"/>
</dbReference>
<sequence length="527" mass="58511">MLESVRTYIYDRRKGLSITAFCVGGLYIAKRYFNDRLEEVKDGMEQERSARETLKRRFAQTQEDVSYMILALIPDLAEQIIEGMDIEALTRELQARSRVRQGRLIERPPSSVASSIDVVHNVDQELQETRSDAGSVVVVDEGQRDMATSMTSWIEASSSSIVVTESSSSPPGHHLLAASSESIIEVQSSLGVLTNDSGDNSSVADSGLSDSMISASDFSGPRTKTELWNEVKMLTFTRTLTTLYSTTLLTLLTTIQLTILAHTKYVHSVLQQERSERLRERLAAELTMSNILLGGGRALEDLMAGTEMEGEGEEGGISEEVESKYLTLSWWLLHVGWKDVGERVRRGVEEVFDGVSLKSKLAAKDLHRLLSDVRKKVERVDGTDRRTSFASVLFPPTPETIQHVLIQGGFQQTRIDYEESAFTALLEETRSVFASSDFSLVLQTCLDQAAQTLLAHLESKVFVDSATSIGSQEDVRIRLAGLLPGLAGWSMEAMRGVPNELVDGLLNLREVKALSAIVFSRFEEKYR</sequence>
<protein>
    <submittedName>
        <fullName evidence="2">Predicted protein</fullName>
    </submittedName>
</protein>
<dbReference type="InterPro" id="IPR006966">
    <property type="entry name" value="Peroxin-3"/>
</dbReference>
<reference evidence="2 3" key="1">
    <citation type="journal article" date="2008" name="Nature">
        <title>The genome of Laccaria bicolor provides insights into mycorrhizal symbiosis.</title>
        <authorList>
            <person name="Martin F."/>
            <person name="Aerts A."/>
            <person name="Ahren D."/>
            <person name="Brun A."/>
            <person name="Danchin E.G.J."/>
            <person name="Duchaussoy F."/>
            <person name="Gibon J."/>
            <person name="Kohler A."/>
            <person name="Lindquist E."/>
            <person name="Pereda V."/>
            <person name="Salamov A."/>
            <person name="Shapiro H.J."/>
            <person name="Wuyts J."/>
            <person name="Blaudez D."/>
            <person name="Buee M."/>
            <person name="Brokstein P."/>
            <person name="Canbaeck B."/>
            <person name="Cohen D."/>
            <person name="Courty P.E."/>
            <person name="Coutinho P.M."/>
            <person name="Delaruelle C."/>
            <person name="Detter J.C."/>
            <person name="Deveau A."/>
            <person name="DiFazio S."/>
            <person name="Duplessis S."/>
            <person name="Fraissinet-Tachet L."/>
            <person name="Lucic E."/>
            <person name="Frey-Klett P."/>
            <person name="Fourrey C."/>
            <person name="Feussner I."/>
            <person name="Gay G."/>
            <person name="Grimwood J."/>
            <person name="Hoegger P.J."/>
            <person name="Jain P."/>
            <person name="Kilaru S."/>
            <person name="Labbe J."/>
            <person name="Lin Y.C."/>
            <person name="Legue V."/>
            <person name="Le Tacon F."/>
            <person name="Marmeisse R."/>
            <person name="Melayah D."/>
            <person name="Montanini B."/>
            <person name="Muratet M."/>
            <person name="Nehls U."/>
            <person name="Niculita-Hirzel H."/>
            <person name="Oudot-Le Secq M.P."/>
            <person name="Peter M."/>
            <person name="Quesneville H."/>
            <person name="Rajashekar B."/>
            <person name="Reich M."/>
            <person name="Rouhier N."/>
            <person name="Schmutz J."/>
            <person name="Yin T."/>
            <person name="Chalot M."/>
            <person name="Henrissat B."/>
            <person name="Kuees U."/>
            <person name="Lucas S."/>
            <person name="Van de Peer Y."/>
            <person name="Podila G.K."/>
            <person name="Polle A."/>
            <person name="Pukkila P.J."/>
            <person name="Richardson P.M."/>
            <person name="Rouze P."/>
            <person name="Sanders I.R."/>
            <person name="Stajich J.E."/>
            <person name="Tunlid A."/>
            <person name="Tuskan G."/>
            <person name="Grigoriev I.V."/>
        </authorList>
    </citation>
    <scope>NUCLEOTIDE SEQUENCE [LARGE SCALE GENOMIC DNA]</scope>
    <source>
        <strain evidence="3">S238N-H82 / ATCC MYA-4686</strain>
    </source>
</reference>
<evidence type="ECO:0000313" key="2">
    <source>
        <dbReference type="EMBL" id="EDR10486.1"/>
    </source>
</evidence>
<keyword evidence="3" id="KW-1185">Reference proteome</keyword>
<dbReference type="STRING" id="486041.B0D5A5"/>
<evidence type="ECO:0000256" key="1">
    <source>
        <dbReference type="SAM" id="Coils"/>
    </source>
</evidence>
<dbReference type="KEGG" id="lbc:LACBIDRAFT_293534"/>
<dbReference type="Proteomes" id="UP000001194">
    <property type="component" value="Unassembled WGS sequence"/>
</dbReference>
<feature type="coiled-coil region" evidence="1">
    <location>
        <begin position="37"/>
        <end position="64"/>
    </location>
</feature>
<name>B0D5A5_LACBS</name>
<dbReference type="GO" id="GO:0005778">
    <property type="term" value="C:peroxisomal membrane"/>
    <property type="evidence" value="ECO:0007669"/>
    <property type="project" value="InterPro"/>
</dbReference>